<proteinExistence type="inferred from homology"/>
<dbReference type="InterPro" id="IPR018865">
    <property type="entry name" value="STK19-like"/>
</dbReference>
<organism evidence="3 4">
    <name type="scientific">Odobenus rosmarus divergens</name>
    <name type="common">Pacific walrus</name>
    <dbReference type="NCBI Taxonomy" id="9708"/>
    <lineage>
        <taxon>Eukaryota</taxon>
        <taxon>Metazoa</taxon>
        <taxon>Chordata</taxon>
        <taxon>Craniata</taxon>
        <taxon>Vertebrata</taxon>
        <taxon>Euteleostomi</taxon>
        <taxon>Mammalia</taxon>
        <taxon>Eutheria</taxon>
        <taxon>Laurasiatheria</taxon>
        <taxon>Carnivora</taxon>
        <taxon>Caniformia</taxon>
        <taxon>Pinnipedia</taxon>
        <taxon>Odobenidae</taxon>
        <taxon>Odobenus</taxon>
    </lineage>
</organism>
<dbReference type="Pfam" id="PF10494">
    <property type="entry name" value="Stk19"/>
    <property type="match status" value="1"/>
</dbReference>
<dbReference type="PANTHER" id="PTHR15243">
    <property type="entry name" value="SERINE/THREONINE-PROTEIN KINASE 19"/>
    <property type="match status" value="1"/>
</dbReference>
<reference evidence="4" key="1">
    <citation type="submission" date="2025-08" db="UniProtKB">
        <authorList>
            <consortium name="RefSeq"/>
        </authorList>
    </citation>
    <scope>IDENTIFICATION</scope>
</reference>
<dbReference type="GO" id="GO:0016301">
    <property type="term" value="F:kinase activity"/>
    <property type="evidence" value="ECO:0007669"/>
    <property type="project" value="UniProtKB-KW"/>
</dbReference>
<sequence length="233" mass="25583">MSRKRQRLVPDAFGLKRRRERGQAEADPLRGESGSARAAVAELVQLFPRSLFEDALPPIALRSQVYSLVPDRTAADRQLKALQEQGEIRIIQLGFDLDAHGIIFTEDYRTRGARLSLAWSGRPSTGSYSYQSFWAGGRLPQCDLASPTMCMTSLGPSWWTVSPPLLELSSACQRREDSACHCILPQSGVRGAQEYCPVVAETRVTLEGVGARMSVGLVSAQSVRRDCCCLPGL</sequence>
<gene>
    <name evidence="4" type="primary">STK19</name>
</gene>
<feature type="region of interest" description="Disordered" evidence="2">
    <location>
        <begin position="1"/>
        <end position="31"/>
    </location>
</feature>
<evidence type="ECO:0000256" key="2">
    <source>
        <dbReference type="SAM" id="MobiDB-lite"/>
    </source>
</evidence>
<keyword evidence="4" id="KW-0418">Kinase</keyword>
<dbReference type="GO" id="GO:0046579">
    <property type="term" value="P:positive regulation of Ras protein signal transduction"/>
    <property type="evidence" value="ECO:0007669"/>
    <property type="project" value="TreeGrafter"/>
</dbReference>
<evidence type="ECO:0000313" key="4">
    <source>
        <dbReference type="RefSeq" id="XP_004415326.1"/>
    </source>
</evidence>
<dbReference type="PANTHER" id="PTHR15243:SF0">
    <property type="entry name" value="SERINE_THREONINE-PROTEIN KINASE 19"/>
    <property type="match status" value="1"/>
</dbReference>
<keyword evidence="4" id="KW-0808">Transferase</keyword>
<dbReference type="AlphaFoldDB" id="A0A9B0HDC8"/>
<evidence type="ECO:0000256" key="1">
    <source>
        <dbReference type="ARBA" id="ARBA00093458"/>
    </source>
</evidence>
<dbReference type="RefSeq" id="XP_004415326.1">
    <property type="nucleotide sequence ID" value="XM_004415269.1"/>
</dbReference>
<comment type="similarity">
    <text evidence="1">Belongs to the STK19 family.</text>
</comment>
<evidence type="ECO:0000313" key="3">
    <source>
        <dbReference type="Proteomes" id="UP000245340"/>
    </source>
</evidence>
<keyword evidence="3" id="KW-1185">Reference proteome</keyword>
<feature type="compositionally biased region" description="Basic and acidic residues" evidence="2">
    <location>
        <begin position="21"/>
        <end position="30"/>
    </location>
</feature>
<protein>
    <submittedName>
        <fullName evidence="4">Serine/threonine-protein kinase 19 isoform 1</fullName>
    </submittedName>
</protein>
<dbReference type="Proteomes" id="UP000245340">
    <property type="component" value="Unplaced"/>
</dbReference>
<accession>A0A9B0HDC8</accession>
<name>A0A9B0HDC8_ODORO</name>